<evidence type="ECO:0000313" key="11">
    <source>
        <dbReference type="Proteomes" id="UP000011083"/>
    </source>
</evidence>
<keyword evidence="11" id="KW-1185">Reference proteome</keyword>
<dbReference type="GO" id="GO:0010008">
    <property type="term" value="C:endosome membrane"/>
    <property type="evidence" value="ECO:0007669"/>
    <property type="project" value="UniProtKB-SubCell"/>
</dbReference>
<keyword evidence="4 8" id="KW-0732">Signal</keyword>
<dbReference type="GO" id="GO:0000139">
    <property type="term" value="C:Golgi membrane"/>
    <property type="evidence" value="ECO:0007669"/>
    <property type="project" value="UniProtKB-SubCell"/>
</dbReference>
<evidence type="ECO:0000256" key="3">
    <source>
        <dbReference type="ARBA" id="ARBA00022692"/>
    </source>
</evidence>
<dbReference type="PANTHER" id="PTHR15071:SF0">
    <property type="entry name" value="MANNOSE 6-PHOSPHATE RECEPTOR-LIKE PROTEIN 1"/>
    <property type="match status" value="1"/>
</dbReference>
<proteinExistence type="predicted"/>
<dbReference type="Proteomes" id="UP000011083">
    <property type="component" value="Unassembled WGS sequence"/>
</dbReference>
<dbReference type="InterPro" id="IPR044865">
    <property type="entry name" value="MRH_dom"/>
</dbReference>
<evidence type="ECO:0000256" key="5">
    <source>
        <dbReference type="ARBA" id="ARBA00022989"/>
    </source>
</evidence>
<organism evidence="10 11">
    <name type="scientific">Acanthamoeba castellanii (strain ATCC 30010 / Neff)</name>
    <dbReference type="NCBI Taxonomy" id="1257118"/>
    <lineage>
        <taxon>Eukaryota</taxon>
        <taxon>Amoebozoa</taxon>
        <taxon>Discosea</taxon>
        <taxon>Longamoebia</taxon>
        <taxon>Centramoebida</taxon>
        <taxon>Acanthamoebidae</taxon>
        <taxon>Acanthamoeba</taxon>
    </lineage>
</organism>
<evidence type="ECO:0000259" key="9">
    <source>
        <dbReference type="PROSITE" id="PS51914"/>
    </source>
</evidence>
<evidence type="ECO:0000256" key="1">
    <source>
        <dbReference type="ARBA" id="ARBA00004308"/>
    </source>
</evidence>
<reference evidence="10 11" key="1">
    <citation type="journal article" date="2013" name="Genome Biol.">
        <title>Genome of Acanthamoeba castellanii highlights extensive lateral gene transfer and early evolution of tyrosine kinase signaling.</title>
        <authorList>
            <person name="Clarke M."/>
            <person name="Lohan A.J."/>
            <person name="Liu B."/>
            <person name="Lagkouvardos I."/>
            <person name="Roy S."/>
            <person name="Zafar N."/>
            <person name="Bertelli C."/>
            <person name="Schilde C."/>
            <person name="Kianianmomeni A."/>
            <person name="Burglin T.R."/>
            <person name="Frech C."/>
            <person name="Turcotte B."/>
            <person name="Kopec K.O."/>
            <person name="Synnott J.M."/>
            <person name="Choo C."/>
            <person name="Paponov I."/>
            <person name="Finkler A."/>
            <person name="Soon Heng Tan C."/>
            <person name="Hutchins A.P."/>
            <person name="Weinmeier T."/>
            <person name="Rattei T."/>
            <person name="Chu J.S."/>
            <person name="Gimenez G."/>
            <person name="Irimia M."/>
            <person name="Rigden D.J."/>
            <person name="Fitzpatrick D.A."/>
            <person name="Lorenzo-Morales J."/>
            <person name="Bateman A."/>
            <person name="Chiu C.H."/>
            <person name="Tang P."/>
            <person name="Hegemann P."/>
            <person name="Fromm H."/>
            <person name="Raoult D."/>
            <person name="Greub G."/>
            <person name="Miranda-Saavedra D."/>
            <person name="Chen N."/>
            <person name="Nash P."/>
            <person name="Ginger M.L."/>
            <person name="Horn M."/>
            <person name="Schaap P."/>
            <person name="Caler L."/>
            <person name="Loftus B."/>
        </authorList>
    </citation>
    <scope>NUCLEOTIDE SEQUENCE [LARGE SCALE GENOMIC DNA]</scope>
    <source>
        <strain evidence="10 11">Neff</strain>
    </source>
</reference>
<evidence type="ECO:0000256" key="6">
    <source>
        <dbReference type="ARBA" id="ARBA00023136"/>
    </source>
</evidence>
<dbReference type="AlphaFoldDB" id="L8H7G8"/>
<keyword evidence="5" id="KW-1133">Transmembrane helix</keyword>
<dbReference type="KEGG" id="acan:ACA1_284250"/>
<sequence>MTKSAIVATFVVLVAVSVVVQAGPICRYPVNGYLYDITPLQAYPVQWNTFGQTIVVTYHPCEPIACGNATDSAMCIYYGVQPGSSLGDFSSGHWLGSGLGNDKGFRMRFTTASLPRITTTINFTCDPSISVGALRQMPDWNNQPRYNYEFEWRTSFACPVAAYRSPSPSPTASHTPSPSPSFVPSPSPPPRVNLCCLYFAKADPNTSKTLCAVNQCPTTITGYTFSSQWQVDSCSDCHF</sequence>
<dbReference type="Gene3D" id="2.70.130.10">
    <property type="entry name" value="Mannose-6-phosphate receptor binding domain"/>
    <property type="match status" value="1"/>
</dbReference>
<accession>L8H7G8</accession>
<evidence type="ECO:0000313" key="10">
    <source>
        <dbReference type="EMBL" id="ELR21167.1"/>
    </source>
</evidence>
<evidence type="ECO:0000256" key="2">
    <source>
        <dbReference type="ARBA" id="ARBA00022448"/>
    </source>
</evidence>
<feature type="signal peptide" evidence="8">
    <location>
        <begin position="1"/>
        <end position="22"/>
    </location>
</feature>
<dbReference type="PROSITE" id="PS51914">
    <property type="entry name" value="MRH"/>
    <property type="match status" value="1"/>
</dbReference>
<keyword evidence="2" id="KW-0813">Transport</keyword>
<dbReference type="GeneID" id="14922046"/>
<dbReference type="RefSeq" id="XP_004344910.1">
    <property type="nucleotide sequence ID" value="XM_004344860.1"/>
</dbReference>
<evidence type="ECO:0000256" key="4">
    <source>
        <dbReference type="ARBA" id="ARBA00022729"/>
    </source>
</evidence>
<dbReference type="VEuPathDB" id="AmoebaDB:ACA1_284250"/>
<evidence type="ECO:0000256" key="8">
    <source>
        <dbReference type="SAM" id="SignalP"/>
    </source>
</evidence>
<keyword evidence="7" id="KW-1015">Disulfide bond</keyword>
<gene>
    <name evidence="10" type="ORF">ACA1_284250</name>
</gene>
<feature type="chain" id="PRO_5003990189" description="MRH domain-containing protein" evidence="8">
    <location>
        <begin position="23"/>
        <end position="239"/>
    </location>
</feature>
<dbReference type="PANTHER" id="PTHR15071">
    <property type="entry name" value="MANNOSE-6-PHOSPHATE RECEPTOR FAMILY MEMBER"/>
    <property type="match status" value="1"/>
</dbReference>
<comment type="subcellular location">
    <subcellularLocation>
        <location evidence="1">Endomembrane system</location>
    </subcellularLocation>
</comment>
<protein>
    <recommendedName>
        <fullName evidence="9">MRH domain-containing protein</fullName>
    </recommendedName>
</protein>
<feature type="domain" description="MRH" evidence="9">
    <location>
        <begin position="24"/>
        <end position="160"/>
    </location>
</feature>
<dbReference type="SUPFAM" id="SSF50911">
    <property type="entry name" value="Mannose 6-phosphate receptor domain"/>
    <property type="match status" value="1"/>
</dbReference>
<name>L8H7G8_ACACF</name>
<evidence type="ECO:0000256" key="7">
    <source>
        <dbReference type="ARBA" id="ARBA00023157"/>
    </source>
</evidence>
<keyword evidence="6" id="KW-0472">Membrane</keyword>
<keyword evidence="3" id="KW-0812">Transmembrane</keyword>
<dbReference type="InterPro" id="IPR009011">
    <property type="entry name" value="Man6P_isomerase_rcpt-bd_dom_sf"/>
</dbReference>
<dbReference type="EMBL" id="KB007908">
    <property type="protein sequence ID" value="ELR21167.1"/>
    <property type="molecule type" value="Genomic_DNA"/>
</dbReference>